<dbReference type="InterPro" id="IPR002508">
    <property type="entry name" value="MurNAc-LAA_cat"/>
</dbReference>
<evidence type="ECO:0000313" key="5">
    <source>
        <dbReference type="Proteomes" id="UP000265930"/>
    </source>
</evidence>
<keyword evidence="1" id="KW-0378">Hydrolase</keyword>
<gene>
    <name evidence="4" type="ORF">D2A34_26275</name>
</gene>
<feature type="domain" description="MurNAc-LAA" evidence="3">
    <location>
        <begin position="132"/>
        <end position="242"/>
    </location>
</feature>
<comment type="caution">
    <text evidence="4">The sequence shown here is derived from an EMBL/GenBank/DDBJ whole genome shotgun (WGS) entry which is preliminary data.</text>
</comment>
<reference evidence="4 5" key="1">
    <citation type="submission" date="2018-08" db="EMBL/GenBank/DDBJ databases">
        <title>Genome of Clostridium chromiireducens C1, DSM12136.</title>
        <authorList>
            <person name="Xing M."/>
            <person name="Wei Y."/>
            <person name="Ang E.L."/>
            <person name="Zhao H."/>
            <person name="Zhang Y."/>
        </authorList>
    </citation>
    <scope>NUCLEOTIDE SEQUENCE [LARGE SCALE GENOMIC DNA]</scope>
    <source>
        <strain evidence="4 5">C1</strain>
    </source>
</reference>
<evidence type="ECO:0000313" key="4">
    <source>
        <dbReference type="EMBL" id="RII31874.1"/>
    </source>
</evidence>
<dbReference type="SMART" id="SM00646">
    <property type="entry name" value="Ami_3"/>
    <property type="match status" value="1"/>
</dbReference>
<sequence length="247" mass="27234">MNLKRPFFITLLMSLIAIFSVLIIVIKDDNLLNYITNFVQNTDESKSDNLTKNIKLEANPKQLKTVVIDPGHGGYDAGSVGVNGTIEKNATLSISLKLGAILEKKGFNVVYTRESDKVTWPSDNKKDLAARAAIANEASADIFISIHLNTFHMEEVRGTETYYNKVSIEGKKIAELIQKEIVNDVKLKDRGAQPGNFSVLKKVTAPAALIELGYISNRSEESLLNSISYQNKISGAIADGIYTYFNS</sequence>
<dbReference type="AlphaFoldDB" id="A0A399IGB0"/>
<keyword evidence="2" id="KW-0472">Membrane</keyword>
<name>A0A399IGB0_9CLOT</name>
<dbReference type="Proteomes" id="UP000265930">
    <property type="component" value="Unassembled WGS sequence"/>
</dbReference>
<protein>
    <submittedName>
        <fullName evidence="4">N-acetylmuramoyl-L-alanine amidase</fullName>
    </submittedName>
</protein>
<keyword evidence="2" id="KW-0812">Transmembrane</keyword>
<dbReference type="SUPFAM" id="SSF53187">
    <property type="entry name" value="Zn-dependent exopeptidases"/>
    <property type="match status" value="1"/>
</dbReference>
<dbReference type="InterPro" id="IPR050695">
    <property type="entry name" value="N-acetylmuramoyl_amidase_3"/>
</dbReference>
<evidence type="ECO:0000259" key="3">
    <source>
        <dbReference type="SMART" id="SM00646"/>
    </source>
</evidence>
<accession>A0A399IGB0</accession>
<dbReference type="EMBL" id="QXDJ01000012">
    <property type="protein sequence ID" value="RII31874.1"/>
    <property type="molecule type" value="Genomic_DNA"/>
</dbReference>
<evidence type="ECO:0000256" key="2">
    <source>
        <dbReference type="SAM" id="Phobius"/>
    </source>
</evidence>
<dbReference type="GO" id="GO:0030288">
    <property type="term" value="C:outer membrane-bounded periplasmic space"/>
    <property type="evidence" value="ECO:0007669"/>
    <property type="project" value="TreeGrafter"/>
</dbReference>
<dbReference type="PANTHER" id="PTHR30404">
    <property type="entry name" value="N-ACETYLMURAMOYL-L-ALANINE AMIDASE"/>
    <property type="match status" value="1"/>
</dbReference>
<dbReference type="GO" id="GO:0009253">
    <property type="term" value="P:peptidoglycan catabolic process"/>
    <property type="evidence" value="ECO:0007669"/>
    <property type="project" value="InterPro"/>
</dbReference>
<dbReference type="CDD" id="cd02696">
    <property type="entry name" value="MurNAc-LAA"/>
    <property type="match status" value="1"/>
</dbReference>
<dbReference type="Gene3D" id="3.40.630.40">
    <property type="entry name" value="Zn-dependent exopeptidases"/>
    <property type="match status" value="1"/>
</dbReference>
<dbReference type="PANTHER" id="PTHR30404:SF0">
    <property type="entry name" value="N-ACETYLMURAMOYL-L-ALANINE AMIDASE AMIC"/>
    <property type="match status" value="1"/>
</dbReference>
<keyword evidence="2" id="KW-1133">Transmembrane helix</keyword>
<organism evidence="4 5">
    <name type="scientific">Clostridium chromiireducens</name>
    <dbReference type="NCBI Taxonomy" id="225345"/>
    <lineage>
        <taxon>Bacteria</taxon>
        <taxon>Bacillati</taxon>
        <taxon>Bacillota</taxon>
        <taxon>Clostridia</taxon>
        <taxon>Eubacteriales</taxon>
        <taxon>Clostridiaceae</taxon>
        <taxon>Clostridium</taxon>
    </lineage>
</organism>
<proteinExistence type="predicted"/>
<dbReference type="RefSeq" id="WP_119368338.1">
    <property type="nucleotide sequence ID" value="NZ_QXDJ01000012.1"/>
</dbReference>
<evidence type="ECO:0000256" key="1">
    <source>
        <dbReference type="ARBA" id="ARBA00022801"/>
    </source>
</evidence>
<dbReference type="GO" id="GO:0008745">
    <property type="term" value="F:N-acetylmuramoyl-L-alanine amidase activity"/>
    <property type="evidence" value="ECO:0007669"/>
    <property type="project" value="InterPro"/>
</dbReference>
<feature type="transmembrane region" description="Helical" evidence="2">
    <location>
        <begin position="7"/>
        <end position="26"/>
    </location>
</feature>
<dbReference type="Pfam" id="PF01520">
    <property type="entry name" value="Amidase_3"/>
    <property type="match status" value="1"/>
</dbReference>